<feature type="compositionally biased region" description="Polar residues" evidence="2">
    <location>
        <begin position="9"/>
        <end position="22"/>
    </location>
</feature>
<feature type="compositionally biased region" description="Acidic residues" evidence="2">
    <location>
        <begin position="49"/>
        <end position="58"/>
    </location>
</feature>
<dbReference type="GO" id="GO:0007099">
    <property type="term" value="P:centriole replication"/>
    <property type="evidence" value="ECO:0007669"/>
    <property type="project" value="TreeGrafter"/>
</dbReference>
<accession>A0A8B6YSR9</accession>
<sequence>MEDPGLSLFQGSEIQLNTNTQGLEEDEEQEDAKRRDKEIQDLLDKDLTWNDDLDDETDTSSVNNSCYQDNAKEAEDSNSVLNSTQGIISSKDQTVSQLQKEFGIYDHMGNSNNYDNIMTNHKSELEIVPTISNIQRDFNVYGPSDTPYSKNNKSKDMHNITAETPYELARLPNSAFPKDLRVQVEEECTFNENYLYNYQTPANHYDAHSKTYSNNGYIDGYENNIQSKQIHEFGGGDNVTSDHLSHCYKISPNGRPTDDNVAYKIAEYDSKEQLEVLYTVRMREIKRLTEELKQLQLEKEEEKNQLSRKLTLLQAETERSNISRNQTQHALVDAKAEITGLHNQITSLKEKNENLERANRNMTEELRDARNSLIELQQKIAILEEVQALQANDKTHEKFLKQAQEKHAIEMKNMQIQIDKLTDKLNAKLLNVDSNSHCIWEISYADLENKLADVRRANETLMVEKGDTMNRLAQALEESQAQCRNLMATNNAQQVMQLQAQIKVLTQEKEEMQKMIQELQNKLEIAKSDAAQYDSLLTTTLEEESDSIKQMKLGDFHNKSKSKPYDDVTNKLRGELKRCLAGQAVKRKEITRLENTLSQKEKELDKALIIADTCRKEAARYAKRVNELEQELKSVLTDEALKANAQIQKLSDHLSDVKKQYELLREEKMKLEQKLEETLAVNEETLKKLYQESINQQEKDAIDEYNKEYLEIHAKAIERVRQEAKVEIVQLSVQLEQTQKELDRVKELYIDVCSTKEQLINEHKSEIKMLKEKYANLEDREKDIEKYQHDLRAQVKIAEKLTEECDTYRSKVIDLEKDLNYERKKKEEYTKKIHQEIEKAKEQALNELRNAHPNQEISVYLPDHCSEHLEKINQLEEDCKRLEDKLHVALDEHKKIVEYQSELDDARLKVAQIEISQESWKKKYERAISERNNLNSKIFKLESELSNIKRNITIEDFDEIKLKEARYQVENESLKNKYENLTTEINAYKDKISQLEIELLEAKKLIGNFENTKKNNEISLNSNELEKELSRYKILVAELNSKINHLKVGRKGDLVMEQRIKQLETDLQGKNEELERLKEFEKVKIERDQLVSKLKNQAKQFEQYVKNQKQVFAELNLSPRTHSNDGTDFQKIIEIMVKEIREEMEQKVAEDLRGIEERHREMRKKLEDTYKTILLKLKNRCHEKIQEVETLKTMLTEKVKIHSYFKAKEQFSQMVETELETYYKELVAKNLKIEKLEEILKQKENDVDEERNLMAQVMSQWAAEITEVKGKEVKMNERLQQLKESEENLKTEIKILKEKEKEMKSNIDTLKNKYQSAKQTANNYKEYAKNKEKFLLSECKRIEEGYKRAMNQVQQKLEGIISTQEKHIATKLKEIECQYTEKIEQMRLTQKYKSKC</sequence>
<dbReference type="KEGG" id="ame:100578429"/>
<keyword evidence="4" id="KW-1185">Reference proteome</keyword>
<reference evidence="5" key="2">
    <citation type="submission" date="2025-04" db="UniProtKB">
        <authorList>
            <consortium name="RefSeq"/>
        </authorList>
    </citation>
    <scope>IDENTIFICATION</scope>
    <source>
        <strain evidence="5">DH4</strain>
        <tissue evidence="5">Whole body</tissue>
    </source>
</reference>
<dbReference type="GeneID" id="100578429"/>
<dbReference type="PANTHER" id="PTHR10337">
    <property type="entry name" value="SHC TRANSFORMING PROTEIN"/>
    <property type="match status" value="1"/>
</dbReference>
<feature type="coiled-coil region" evidence="1">
    <location>
        <begin position="1219"/>
        <end position="1327"/>
    </location>
</feature>
<dbReference type="InterPro" id="IPR051235">
    <property type="entry name" value="CEP152/SHC-Transforming"/>
</dbReference>
<accession>A0A7M7GTM3</accession>
<proteinExistence type="predicted"/>
<evidence type="ECO:0000313" key="4">
    <source>
        <dbReference type="Proteomes" id="UP000005203"/>
    </source>
</evidence>
<feature type="coiled-coil region" evidence="1">
    <location>
        <begin position="278"/>
        <end position="536"/>
    </location>
</feature>
<name>A0A7M7GTM3_APIME</name>
<feature type="compositionally biased region" description="Basic and acidic residues" evidence="2">
    <location>
        <begin position="31"/>
        <end position="48"/>
    </location>
</feature>
<feature type="coiled-coil region" evidence="1">
    <location>
        <begin position="583"/>
        <end position="1111"/>
    </location>
</feature>
<dbReference type="OMA" id="KCAIVTE"/>
<dbReference type="RefSeq" id="XP_006559166.1">
    <property type="nucleotide sequence ID" value="XM_006559103.3"/>
</dbReference>
<protein>
    <submittedName>
        <fullName evidence="5">Centrosomal protein of 152 kDa isoform X1</fullName>
    </submittedName>
</protein>
<evidence type="ECO:0000313" key="5">
    <source>
        <dbReference type="RefSeq" id="XP_006559166.1"/>
    </source>
</evidence>
<evidence type="ECO:0000256" key="2">
    <source>
        <dbReference type="SAM" id="MobiDB-lite"/>
    </source>
</evidence>
<evidence type="ECO:0000256" key="1">
    <source>
        <dbReference type="SAM" id="Coils"/>
    </source>
</evidence>
<dbReference type="GO" id="GO:0005813">
    <property type="term" value="C:centrosome"/>
    <property type="evidence" value="ECO:0007669"/>
    <property type="project" value="TreeGrafter"/>
</dbReference>
<gene>
    <name evidence="3" type="primary">100578429</name>
    <name evidence="5" type="synonym">LOC100578429</name>
</gene>
<dbReference type="PANTHER" id="PTHR10337:SF6">
    <property type="entry name" value="CENTROSOMAL PROTEIN OF 152 KDA"/>
    <property type="match status" value="1"/>
</dbReference>
<dbReference type="OrthoDB" id="25391at2759"/>
<dbReference type="Proteomes" id="UP000005203">
    <property type="component" value="Linkage group LG2"/>
</dbReference>
<keyword evidence="1" id="KW-0175">Coiled coil</keyword>
<feature type="region of interest" description="Disordered" evidence="2">
    <location>
        <begin position="1"/>
        <end position="79"/>
    </location>
</feature>
<organism evidence="3">
    <name type="scientific">Apis mellifera</name>
    <name type="common">Honeybee</name>
    <dbReference type="NCBI Taxonomy" id="7460"/>
    <lineage>
        <taxon>Eukaryota</taxon>
        <taxon>Metazoa</taxon>
        <taxon>Ecdysozoa</taxon>
        <taxon>Arthropoda</taxon>
        <taxon>Hexapoda</taxon>
        <taxon>Insecta</taxon>
        <taxon>Pterygota</taxon>
        <taxon>Neoptera</taxon>
        <taxon>Endopterygota</taxon>
        <taxon>Hymenoptera</taxon>
        <taxon>Apocrita</taxon>
        <taxon>Aculeata</taxon>
        <taxon>Apoidea</taxon>
        <taxon>Anthophila</taxon>
        <taxon>Apidae</taxon>
        <taxon>Apis</taxon>
    </lineage>
</organism>
<reference evidence="3" key="1">
    <citation type="submission" date="2021-01" db="UniProtKB">
        <authorList>
            <consortium name="EnsemblMetazoa"/>
        </authorList>
    </citation>
    <scope>IDENTIFICATION</scope>
    <source>
        <strain evidence="3">DH4</strain>
    </source>
</reference>
<evidence type="ECO:0000313" key="3">
    <source>
        <dbReference type="EnsemblMetazoa" id="XP_006559166"/>
    </source>
</evidence>
<dbReference type="EnsemblMetazoa" id="XM_006559103">
    <property type="protein sequence ID" value="XP_006559166"/>
    <property type="gene ID" value="LOC100578429"/>
</dbReference>